<dbReference type="RefSeq" id="XP_064658906.1">
    <property type="nucleotide sequence ID" value="XM_064802781.1"/>
</dbReference>
<dbReference type="SUPFAM" id="SSF52317">
    <property type="entry name" value="Class I glutamine amidotransferase-like"/>
    <property type="match status" value="1"/>
</dbReference>
<dbReference type="GO" id="GO:0004077">
    <property type="term" value="F:biotin--[biotin carboxyl-carrier protein] ligase activity"/>
    <property type="evidence" value="ECO:0007669"/>
    <property type="project" value="InterPro"/>
</dbReference>
<dbReference type="InterPro" id="IPR029062">
    <property type="entry name" value="Class_I_gatase-like"/>
</dbReference>
<comment type="similarity">
    <text evidence="1">Belongs to the biotin--protein ligase family.</text>
</comment>
<dbReference type="InterPro" id="IPR045864">
    <property type="entry name" value="aa-tRNA-synth_II/BPL/LPL"/>
</dbReference>
<dbReference type="PANTHER" id="PTHR12835">
    <property type="entry name" value="BIOTIN PROTEIN LIGASE"/>
    <property type="match status" value="1"/>
</dbReference>
<dbReference type="Gene3D" id="3.30.930.10">
    <property type="entry name" value="Bira Bifunctional Protein, Domain 2"/>
    <property type="match status" value="1"/>
</dbReference>
<dbReference type="GO" id="GO:0005737">
    <property type="term" value="C:cytoplasm"/>
    <property type="evidence" value="ECO:0007669"/>
    <property type="project" value="TreeGrafter"/>
</dbReference>
<feature type="domain" description="BPL/LPL catalytic" evidence="4">
    <location>
        <begin position="416"/>
        <end position="619"/>
    </location>
</feature>
<dbReference type="Pfam" id="PF03099">
    <property type="entry name" value="BPL_LplA_LipB"/>
    <property type="match status" value="1"/>
</dbReference>
<name>A0AAV9P9F7_9PEZI</name>
<dbReference type="InterPro" id="IPR004408">
    <property type="entry name" value="Biotin_CoA_COase_ligase"/>
</dbReference>
<evidence type="ECO:0000256" key="3">
    <source>
        <dbReference type="SAM" id="MobiDB-lite"/>
    </source>
</evidence>
<evidence type="ECO:0000256" key="1">
    <source>
        <dbReference type="ARBA" id="ARBA00009934"/>
    </source>
</evidence>
<dbReference type="Pfam" id="PF09825">
    <property type="entry name" value="BPL_N"/>
    <property type="match status" value="1"/>
</dbReference>
<gene>
    <name evidence="5" type="primary">BPL1</name>
    <name evidence="5" type="ORF">LTR77_005536</name>
</gene>
<comment type="caution">
    <text evidence="5">The sequence shown here is derived from an EMBL/GenBank/DDBJ whole genome shotgun (WGS) entry which is preliminary data.</text>
</comment>
<dbReference type="PANTHER" id="PTHR12835:SF5">
    <property type="entry name" value="BIOTIN--PROTEIN LIGASE"/>
    <property type="match status" value="1"/>
</dbReference>
<dbReference type="EMBL" id="JAVRRT010000008">
    <property type="protein sequence ID" value="KAK5169560.1"/>
    <property type="molecule type" value="Genomic_DNA"/>
</dbReference>
<evidence type="ECO:0000313" key="6">
    <source>
        <dbReference type="Proteomes" id="UP001337655"/>
    </source>
</evidence>
<evidence type="ECO:0000313" key="5">
    <source>
        <dbReference type="EMBL" id="KAK5169560.1"/>
    </source>
</evidence>
<evidence type="ECO:0000256" key="2">
    <source>
        <dbReference type="ARBA" id="ARBA00022598"/>
    </source>
</evidence>
<reference evidence="5 6" key="1">
    <citation type="submission" date="2023-08" db="EMBL/GenBank/DDBJ databases">
        <title>Black Yeasts Isolated from many extreme environments.</title>
        <authorList>
            <person name="Coleine C."/>
            <person name="Stajich J.E."/>
            <person name="Selbmann L."/>
        </authorList>
    </citation>
    <scope>NUCLEOTIDE SEQUENCE [LARGE SCALE GENOMIC DNA]</scope>
    <source>
        <strain evidence="5 6">CCFEE 5935</strain>
    </source>
</reference>
<dbReference type="AlphaFoldDB" id="A0AAV9P9F7"/>
<organism evidence="5 6">
    <name type="scientific">Saxophila tyrrhenica</name>
    <dbReference type="NCBI Taxonomy" id="1690608"/>
    <lineage>
        <taxon>Eukaryota</taxon>
        <taxon>Fungi</taxon>
        <taxon>Dikarya</taxon>
        <taxon>Ascomycota</taxon>
        <taxon>Pezizomycotina</taxon>
        <taxon>Dothideomycetes</taxon>
        <taxon>Dothideomycetidae</taxon>
        <taxon>Mycosphaerellales</taxon>
        <taxon>Extremaceae</taxon>
        <taxon>Saxophila</taxon>
    </lineage>
</organism>
<dbReference type="GeneID" id="89926877"/>
<dbReference type="InterPro" id="IPR004143">
    <property type="entry name" value="BPL_LPL_catalytic"/>
</dbReference>
<keyword evidence="2" id="KW-0436">Ligase</keyword>
<dbReference type="Proteomes" id="UP001337655">
    <property type="component" value="Unassembled WGS sequence"/>
</dbReference>
<dbReference type="NCBIfam" id="TIGR00121">
    <property type="entry name" value="birA_ligase"/>
    <property type="match status" value="1"/>
</dbReference>
<dbReference type="Gene3D" id="3.40.50.880">
    <property type="match status" value="1"/>
</dbReference>
<dbReference type="PROSITE" id="PS51733">
    <property type="entry name" value="BPL_LPL_CATALYTIC"/>
    <property type="match status" value="1"/>
</dbReference>
<dbReference type="CDD" id="cd16442">
    <property type="entry name" value="BPL"/>
    <property type="match status" value="1"/>
</dbReference>
<protein>
    <submittedName>
        <fullName evidence="5">Biotin holocarboxylase synthetase</fullName>
    </submittedName>
</protein>
<proteinExistence type="inferred from homology"/>
<evidence type="ECO:0000259" key="4">
    <source>
        <dbReference type="PROSITE" id="PS51733"/>
    </source>
</evidence>
<accession>A0AAV9P9F7</accession>
<sequence length="700" mass="75925">MSSTKKLNILIYSGPGATPTSIRHITYTLRRLVGPNYAIITITAEQLLKEPWPPTCALLVLPGGADMAYCRSLNGAGNRRIKQYVQLGGSFLGLCAGGYYGCSKCEFEVGKRSMEVVGDRELAFFPGTCRGLAFGGFVYNSEDGARPVKLKSAEGVMFKSYYNGGGVFVDAGSFNERGIETIATYEDELAVDGGEGGAAVVLCKVGEGKAVLTGPHPEFAPINLYSENYRKPHNRTIIEDLKADENARTGFLRECLRKLGLEVSEDSTPVPSLSRLHLSSFQPNYIAELVHGWHEAGIVSAEDGEELIKGENDTFRLEEVGRWNMASVAKAFADAVPQPVKDAVKDALPDAVTASSSSANAGKENQAPGADTSSDRILDYNSITKQLVAHEREIPDPKETPYFNHHAFFSNLKSYAVDNCRVSDGSWGRTLLYGEVVTSTNTLLEKNTTLLSHIPTGLTATATTQVAGRGRGTNVWVSPPGSLMFSVVLRHSLTLSNSAPVVFVQYLAALAIVAGIREYDKGYQKLPVKLKWPNDIYALDPAKDPKENSYVKIGGILVNSSYAGGDYTLVVGVGLNTNNTAPSVSLSQLATNAGLPAFTLEKLLASILTHFEELYTSFCQTGFDAKLENLYYDSWLHTDQVVTLEAEGGAKAKIKGITRDWGLLVAEEVGWDGRVKGGRWELQSDSNSFDFFKGLLRKKV</sequence>
<dbReference type="InterPro" id="IPR019197">
    <property type="entry name" value="Biotin-prot_ligase_N"/>
</dbReference>
<dbReference type="SUPFAM" id="SSF55681">
    <property type="entry name" value="Class II aaRS and biotin synthetases"/>
    <property type="match status" value="1"/>
</dbReference>
<keyword evidence="6" id="KW-1185">Reference proteome</keyword>
<dbReference type="CDD" id="cd03144">
    <property type="entry name" value="GATase1_ScBLP_like"/>
    <property type="match status" value="1"/>
</dbReference>
<feature type="region of interest" description="Disordered" evidence="3">
    <location>
        <begin position="354"/>
        <end position="375"/>
    </location>
</feature>